<dbReference type="AlphaFoldDB" id="A0A8R1IGW5"/>
<evidence type="ECO:0000313" key="3">
    <source>
        <dbReference type="Proteomes" id="UP000005237"/>
    </source>
</evidence>
<reference evidence="2" key="2">
    <citation type="submission" date="2022-06" db="UniProtKB">
        <authorList>
            <consortium name="EnsemblMetazoa"/>
        </authorList>
    </citation>
    <scope>IDENTIFICATION</scope>
    <source>
        <strain evidence="2">DF5081</strain>
    </source>
</reference>
<sequence>MDEDAKDAPIEDVTDPDQQVEIVDVDDTDAGADVPIEEETAQEDVEMEDIHEETSGKRDAGSRGEAGSVATRSCSRARPATGAGVGPLETGVSDKLGDEASINDPEEGDKLEDLQDIARELDEIEDEIPTVPAEQEAGEPGEQIAAEEPVEEQVRNRPQLPIEEEEHPFAAYYSADNSEEWPRDPAARAVERITLSHIQKARNATIAAITAPNAVRERPRREDTEIPLQFVTTPDYDTDI</sequence>
<feature type="compositionally biased region" description="Basic and acidic residues" evidence="1">
    <location>
        <begin position="215"/>
        <end position="224"/>
    </location>
</feature>
<evidence type="ECO:0000313" key="2">
    <source>
        <dbReference type="EnsemblMetazoa" id="CJA31939.1"/>
    </source>
</evidence>
<protein>
    <submittedName>
        <fullName evidence="2">Uncharacterized protein</fullName>
    </submittedName>
</protein>
<feature type="compositionally biased region" description="Acidic residues" evidence="1">
    <location>
        <begin position="1"/>
        <end position="15"/>
    </location>
</feature>
<organism evidence="2 3">
    <name type="scientific">Caenorhabditis japonica</name>
    <dbReference type="NCBI Taxonomy" id="281687"/>
    <lineage>
        <taxon>Eukaryota</taxon>
        <taxon>Metazoa</taxon>
        <taxon>Ecdysozoa</taxon>
        <taxon>Nematoda</taxon>
        <taxon>Chromadorea</taxon>
        <taxon>Rhabditida</taxon>
        <taxon>Rhabditina</taxon>
        <taxon>Rhabditomorpha</taxon>
        <taxon>Rhabditoidea</taxon>
        <taxon>Rhabditidae</taxon>
        <taxon>Peloderinae</taxon>
        <taxon>Caenorhabditis</taxon>
    </lineage>
</organism>
<accession>A0A8R1IGW5</accession>
<dbReference type="Proteomes" id="UP000005237">
    <property type="component" value="Unassembled WGS sequence"/>
</dbReference>
<dbReference type="EnsemblMetazoa" id="CJA31939.1">
    <property type="protein sequence ID" value="CJA31939.1"/>
    <property type="gene ID" value="WBGene00207786"/>
</dbReference>
<feature type="region of interest" description="Disordered" evidence="1">
    <location>
        <begin position="128"/>
        <end position="185"/>
    </location>
</feature>
<feature type="region of interest" description="Disordered" evidence="1">
    <location>
        <begin position="1"/>
        <end position="112"/>
    </location>
</feature>
<feature type="region of interest" description="Disordered" evidence="1">
    <location>
        <begin position="214"/>
        <end position="240"/>
    </location>
</feature>
<feature type="compositionally biased region" description="Acidic residues" evidence="1">
    <location>
        <begin position="23"/>
        <end position="51"/>
    </location>
</feature>
<name>A0A8R1IGW5_CAEJA</name>
<evidence type="ECO:0000256" key="1">
    <source>
        <dbReference type="SAM" id="MobiDB-lite"/>
    </source>
</evidence>
<proteinExistence type="predicted"/>
<reference evidence="3" key="1">
    <citation type="submission" date="2010-08" db="EMBL/GenBank/DDBJ databases">
        <authorList>
            <consortium name="Caenorhabditis japonica Sequencing Consortium"/>
            <person name="Wilson R.K."/>
        </authorList>
    </citation>
    <scope>NUCLEOTIDE SEQUENCE [LARGE SCALE GENOMIC DNA]</scope>
    <source>
        <strain evidence="3">DF5081</strain>
    </source>
</reference>
<feature type="compositionally biased region" description="Basic and acidic residues" evidence="1">
    <location>
        <begin position="52"/>
        <end position="62"/>
    </location>
</feature>
<keyword evidence="3" id="KW-1185">Reference proteome</keyword>